<evidence type="ECO:0000256" key="6">
    <source>
        <dbReference type="ARBA" id="ARBA00022741"/>
    </source>
</evidence>
<dbReference type="InterPro" id="IPR000623">
    <property type="entry name" value="Shikimate_kinase/TSH1"/>
</dbReference>
<evidence type="ECO:0000256" key="10">
    <source>
        <dbReference type="ARBA" id="ARBA00048567"/>
    </source>
</evidence>
<gene>
    <name evidence="11" type="ORF">MNBD_GAMMA22-1685</name>
</gene>
<dbReference type="AlphaFoldDB" id="A0A3B1A466"/>
<comment type="pathway">
    <text evidence="1">Metabolic intermediate biosynthesis; chorismate biosynthesis; chorismate from D-erythrose 4-phosphate and phosphoenolpyruvate: step 5/7.</text>
</comment>
<keyword evidence="9" id="KW-0057">Aromatic amino acid biosynthesis</keyword>
<dbReference type="Pfam" id="PF01202">
    <property type="entry name" value="SKI"/>
    <property type="match status" value="1"/>
</dbReference>
<dbReference type="Gene3D" id="3.40.50.300">
    <property type="entry name" value="P-loop containing nucleotide triphosphate hydrolases"/>
    <property type="match status" value="1"/>
</dbReference>
<dbReference type="SUPFAM" id="SSF52540">
    <property type="entry name" value="P-loop containing nucleoside triphosphate hydrolases"/>
    <property type="match status" value="1"/>
</dbReference>
<sequence>MQKPQSIFLVGPMGAGKTTVGRQLAKCLNMDFADSDSEIEKRTGVDIPLIFELEGESGFRKRETAMIDSLTNQDTIVLATGGGAVLSEQNRGYLVSRGTVIYLNTSIDQIMERTHRDSKRPLLQTDNPRGKLEELAAVRDPLYQSIADITISTESQKIRDVIKEICIKLDKSCESNL</sequence>
<dbReference type="PANTHER" id="PTHR21087:SF16">
    <property type="entry name" value="SHIKIMATE KINASE 1, CHLOROPLASTIC"/>
    <property type="match status" value="1"/>
</dbReference>
<keyword evidence="4" id="KW-0028">Amino-acid biosynthesis</keyword>
<dbReference type="InterPro" id="IPR027417">
    <property type="entry name" value="P-loop_NTPase"/>
</dbReference>
<dbReference type="GO" id="GO:0005524">
    <property type="term" value="F:ATP binding"/>
    <property type="evidence" value="ECO:0007669"/>
    <property type="project" value="UniProtKB-KW"/>
</dbReference>
<dbReference type="GO" id="GO:0009073">
    <property type="term" value="P:aromatic amino acid family biosynthetic process"/>
    <property type="evidence" value="ECO:0007669"/>
    <property type="project" value="UniProtKB-KW"/>
</dbReference>
<evidence type="ECO:0000256" key="3">
    <source>
        <dbReference type="ARBA" id="ARBA00012154"/>
    </source>
</evidence>
<keyword evidence="6" id="KW-0547">Nucleotide-binding</keyword>
<dbReference type="InterPro" id="IPR023000">
    <property type="entry name" value="Shikimate_kinase_CS"/>
</dbReference>
<evidence type="ECO:0000256" key="4">
    <source>
        <dbReference type="ARBA" id="ARBA00022605"/>
    </source>
</evidence>
<evidence type="ECO:0000256" key="1">
    <source>
        <dbReference type="ARBA" id="ARBA00004842"/>
    </source>
</evidence>
<dbReference type="GO" id="GO:0008652">
    <property type="term" value="P:amino acid biosynthetic process"/>
    <property type="evidence" value="ECO:0007669"/>
    <property type="project" value="UniProtKB-KW"/>
</dbReference>
<keyword evidence="5 11" id="KW-0808">Transferase</keyword>
<keyword evidence="7 11" id="KW-0418">Kinase</keyword>
<dbReference type="UniPathway" id="UPA00053">
    <property type="reaction ID" value="UER00088"/>
</dbReference>
<evidence type="ECO:0000256" key="8">
    <source>
        <dbReference type="ARBA" id="ARBA00022840"/>
    </source>
</evidence>
<comment type="catalytic activity">
    <reaction evidence="10">
        <text>shikimate + ATP = 3-phosphoshikimate + ADP + H(+)</text>
        <dbReference type="Rhea" id="RHEA:13121"/>
        <dbReference type="ChEBI" id="CHEBI:15378"/>
        <dbReference type="ChEBI" id="CHEBI:30616"/>
        <dbReference type="ChEBI" id="CHEBI:36208"/>
        <dbReference type="ChEBI" id="CHEBI:145989"/>
        <dbReference type="ChEBI" id="CHEBI:456216"/>
        <dbReference type="EC" id="2.7.1.71"/>
    </reaction>
</comment>
<organism evidence="11">
    <name type="scientific">hydrothermal vent metagenome</name>
    <dbReference type="NCBI Taxonomy" id="652676"/>
    <lineage>
        <taxon>unclassified sequences</taxon>
        <taxon>metagenomes</taxon>
        <taxon>ecological metagenomes</taxon>
    </lineage>
</organism>
<dbReference type="GO" id="GO:0005829">
    <property type="term" value="C:cytosol"/>
    <property type="evidence" value="ECO:0007669"/>
    <property type="project" value="TreeGrafter"/>
</dbReference>
<evidence type="ECO:0000313" key="11">
    <source>
        <dbReference type="EMBL" id="VAW94913.1"/>
    </source>
</evidence>
<dbReference type="InterPro" id="IPR031322">
    <property type="entry name" value="Shikimate/glucono_kinase"/>
</dbReference>
<dbReference type="GO" id="GO:0009423">
    <property type="term" value="P:chorismate biosynthetic process"/>
    <property type="evidence" value="ECO:0007669"/>
    <property type="project" value="UniProtKB-UniPathway"/>
</dbReference>
<comment type="similarity">
    <text evidence="2">Belongs to the shikimate kinase family.</text>
</comment>
<accession>A0A3B1A466</accession>
<dbReference type="GO" id="GO:0004765">
    <property type="term" value="F:shikimate kinase activity"/>
    <property type="evidence" value="ECO:0007669"/>
    <property type="project" value="UniProtKB-EC"/>
</dbReference>
<dbReference type="CDD" id="cd00464">
    <property type="entry name" value="SK"/>
    <property type="match status" value="1"/>
</dbReference>
<evidence type="ECO:0000256" key="5">
    <source>
        <dbReference type="ARBA" id="ARBA00022679"/>
    </source>
</evidence>
<dbReference type="PROSITE" id="PS01128">
    <property type="entry name" value="SHIKIMATE_KINASE"/>
    <property type="match status" value="1"/>
</dbReference>
<dbReference type="EMBL" id="UOFS01000019">
    <property type="protein sequence ID" value="VAW94913.1"/>
    <property type="molecule type" value="Genomic_DNA"/>
</dbReference>
<evidence type="ECO:0000256" key="9">
    <source>
        <dbReference type="ARBA" id="ARBA00023141"/>
    </source>
</evidence>
<dbReference type="PRINTS" id="PR01100">
    <property type="entry name" value="SHIKIMTKNASE"/>
</dbReference>
<evidence type="ECO:0000256" key="7">
    <source>
        <dbReference type="ARBA" id="ARBA00022777"/>
    </source>
</evidence>
<evidence type="ECO:0000256" key="2">
    <source>
        <dbReference type="ARBA" id="ARBA00006997"/>
    </source>
</evidence>
<reference evidence="11" key="1">
    <citation type="submission" date="2018-06" db="EMBL/GenBank/DDBJ databases">
        <authorList>
            <person name="Zhirakovskaya E."/>
        </authorList>
    </citation>
    <scope>NUCLEOTIDE SEQUENCE</scope>
</reference>
<dbReference type="HAMAP" id="MF_00109">
    <property type="entry name" value="Shikimate_kinase"/>
    <property type="match status" value="1"/>
</dbReference>
<dbReference type="EC" id="2.7.1.71" evidence="3"/>
<keyword evidence="8" id="KW-0067">ATP-binding</keyword>
<proteinExistence type="inferred from homology"/>
<protein>
    <recommendedName>
        <fullName evidence="3">shikimate kinase</fullName>
        <ecNumber evidence="3">2.7.1.71</ecNumber>
    </recommendedName>
</protein>
<dbReference type="NCBIfam" id="NF003456">
    <property type="entry name" value="PRK05057.1"/>
    <property type="match status" value="1"/>
</dbReference>
<dbReference type="PANTHER" id="PTHR21087">
    <property type="entry name" value="SHIKIMATE KINASE"/>
    <property type="match status" value="1"/>
</dbReference>
<name>A0A3B1A466_9ZZZZ</name>